<keyword evidence="2" id="KW-1185">Reference proteome</keyword>
<reference evidence="1 2" key="1">
    <citation type="submission" date="2024-01" db="EMBL/GenBank/DDBJ databases">
        <title>Complete genome of Cladobotryum mycophilum ATHUM6906.</title>
        <authorList>
            <person name="Christinaki A.C."/>
            <person name="Myridakis A.I."/>
            <person name="Kouvelis V.N."/>
        </authorList>
    </citation>
    <scope>NUCLEOTIDE SEQUENCE [LARGE SCALE GENOMIC DNA]</scope>
    <source>
        <strain evidence="1 2">ATHUM6906</strain>
    </source>
</reference>
<gene>
    <name evidence="1" type="ORF">PT974_09184</name>
</gene>
<name>A0ABR0SFI6_9HYPO</name>
<dbReference type="Gene3D" id="3.30.160.60">
    <property type="entry name" value="Classic Zinc Finger"/>
    <property type="match status" value="1"/>
</dbReference>
<protein>
    <recommendedName>
        <fullName evidence="3">C2H2-type domain-containing protein</fullName>
    </recommendedName>
</protein>
<proteinExistence type="predicted"/>
<evidence type="ECO:0000313" key="2">
    <source>
        <dbReference type="Proteomes" id="UP001338125"/>
    </source>
</evidence>
<dbReference type="EMBL" id="JAVFKD010000014">
    <property type="protein sequence ID" value="KAK5990909.1"/>
    <property type="molecule type" value="Genomic_DNA"/>
</dbReference>
<accession>A0ABR0SFI6</accession>
<evidence type="ECO:0000313" key="1">
    <source>
        <dbReference type="EMBL" id="KAK5990909.1"/>
    </source>
</evidence>
<sequence length="174" mass="19289">MWLVQWTHLPLSNGSSFLRYGLEDHMNFGGLPVIDMLLFSLLSYEETIEHCKSGWIPLKRYKSLLMATPGVQSLSMHQSGTSLQFSKSCWGKMNLLSKFALRHPSNSPLRVWATAAGVRARAIASRKHECQNCDVALQSATALRKHLASKAYQEKLRLAAGSEAEAVSAATLRS</sequence>
<comment type="caution">
    <text evidence="1">The sequence shown here is derived from an EMBL/GenBank/DDBJ whole genome shotgun (WGS) entry which is preliminary data.</text>
</comment>
<organism evidence="1 2">
    <name type="scientific">Cladobotryum mycophilum</name>
    <dbReference type="NCBI Taxonomy" id="491253"/>
    <lineage>
        <taxon>Eukaryota</taxon>
        <taxon>Fungi</taxon>
        <taxon>Dikarya</taxon>
        <taxon>Ascomycota</taxon>
        <taxon>Pezizomycotina</taxon>
        <taxon>Sordariomycetes</taxon>
        <taxon>Hypocreomycetidae</taxon>
        <taxon>Hypocreales</taxon>
        <taxon>Hypocreaceae</taxon>
        <taxon>Cladobotryum</taxon>
    </lineage>
</organism>
<dbReference type="Proteomes" id="UP001338125">
    <property type="component" value="Unassembled WGS sequence"/>
</dbReference>
<evidence type="ECO:0008006" key="3">
    <source>
        <dbReference type="Google" id="ProtNLM"/>
    </source>
</evidence>